<name>A0A5J9SU19_9POAL</name>
<dbReference type="Gene3D" id="1.20.140.40">
    <property type="entry name" value="Invertase/pectin methylesterase inhibitor family protein"/>
    <property type="match status" value="1"/>
</dbReference>
<dbReference type="OrthoDB" id="666873at2759"/>
<reference evidence="2 3" key="1">
    <citation type="journal article" date="2019" name="Sci. Rep.">
        <title>A high-quality genome of Eragrostis curvula grass provides insights into Poaceae evolution and supports new strategies to enhance forage quality.</title>
        <authorList>
            <person name="Carballo J."/>
            <person name="Santos B.A.C.M."/>
            <person name="Zappacosta D."/>
            <person name="Garbus I."/>
            <person name="Selva J.P."/>
            <person name="Gallo C.A."/>
            <person name="Diaz A."/>
            <person name="Albertini E."/>
            <person name="Caccamo M."/>
            <person name="Echenique V."/>
        </authorList>
    </citation>
    <scope>NUCLEOTIDE SEQUENCE [LARGE SCALE GENOMIC DNA]</scope>
    <source>
        <strain evidence="3">cv. Victoria</strain>
        <tissue evidence="2">Leaf</tissue>
    </source>
</reference>
<comment type="caution">
    <text evidence="2">The sequence shown here is derived from an EMBL/GenBank/DDBJ whole genome shotgun (WGS) entry which is preliminary data.</text>
</comment>
<dbReference type="Proteomes" id="UP000324897">
    <property type="component" value="Unassembled WGS sequence"/>
</dbReference>
<keyword evidence="1" id="KW-0732">Signal</keyword>
<evidence type="ECO:0000313" key="2">
    <source>
        <dbReference type="EMBL" id="TVU02434.1"/>
    </source>
</evidence>
<dbReference type="SUPFAM" id="SSF101148">
    <property type="entry name" value="Plant invertase/pectin methylesterase inhibitor"/>
    <property type="match status" value="1"/>
</dbReference>
<keyword evidence="3" id="KW-1185">Reference proteome</keyword>
<organism evidence="2 3">
    <name type="scientific">Eragrostis curvula</name>
    <name type="common">weeping love grass</name>
    <dbReference type="NCBI Taxonomy" id="38414"/>
    <lineage>
        <taxon>Eukaryota</taxon>
        <taxon>Viridiplantae</taxon>
        <taxon>Streptophyta</taxon>
        <taxon>Embryophyta</taxon>
        <taxon>Tracheophyta</taxon>
        <taxon>Spermatophyta</taxon>
        <taxon>Magnoliopsida</taxon>
        <taxon>Liliopsida</taxon>
        <taxon>Poales</taxon>
        <taxon>Poaceae</taxon>
        <taxon>PACMAD clade</taxon>
        <taxon>Chloridoideae</taxon>
        <taxon>Eragrostideae</taxon>
        <taxon>Eragrostidinae</taxon>
        <taxon>Eragrostis</taxon>
    </lineage>
</organism>
<dbReference type="AlphaFoldDB" id="A0A5J9SU19"/>
<dbReference type="InterPro" id="IPR035513">
    <property type="entry name" value="Invertase/methylesterase_inhib"/>
</dbReference>
<gene>
    <name evidence="2" type="ORF">EJB05_52076</name>
</gene>
<feature type="chain" id="PRO_5023906154" evidence="1">
    <location>
        <begin position="25"/>
        <end position="209"/>
    </location>
</feature>
<dbReference type="Gramene" id="TVU02434">
    <property type="protein sequence ID" value="TVU02434"/>
    <property type="gene ID" value="EJB05_52076"/>
</dbReference>
<feature type="non-terminal residue" evidence="2">
    <location>
        <position position="1"/>
    </location>
</feature>
<accession>A0A5J9SU19</accession>
<proteinExistence type="predicted"/>
<dbReference type="EMBL" id="RWGY01000327">
    <property type="protein sequence ID" value="TVU02434.1"/>
    <property type="molecule type" value="Genomic_DNA"/>
</dbReference>
<feature type="signal peptide" evidence="1">
    <location>
        <begin position="1"/>
        <end position="24"/>
    </location>
</feature>
<protein>
    <submittedName>
        <fullName evidence="2">Uncharacterized protein</fullName>
    </submittedName>
</protein>
<evidence type="ECO:0000313" key="3">
    <source>
        <dbReference type="Proteomes" id="UP000324897"/>
    </source>
</evidence>
<dbReference type="PANTHER" id="PTHR34838:SF1">
    <property type="entry name" value="OS08G0143150 PROTEIN"/>
    <property type="match status" value="1"/>
</dbReference>
<sequence length="209" mass="21278">MARARTILFVILSLLLCSLLPTRAGGGGGPCPRVSSMTAARACRAVCGTRHMRALCRHTLPPPPAVRGAGAGAAVVPVTGLAAAAVRGALDAYAATTAAAESLVDGGAVKDDGEKAAYGNCMVGYGRARIAMARVADDLAGGGCDRTGELEADYTEGLRGMDMCSRGMLNYPASPLYAMNLADRNKTLLAALLCSLVAPPSTGQRLVRG</sequence>
<evidence type="ECO:0000256" key="1">
    <source>
        <dbReference type="SAM" id="SignalP"/>
    </source>
</evidence>
<dbReference type="PANTHER" id="PTHR34838">
    <property type="entry name" value="OS08G0142100 PROTEIN-RELATED"/>
    <property type="match status" value="1"/>
</dbReference>